<dbReference type="InterPro" id="IPR012338">
    <property type="entry name" value="Beta-lactam/transpept-like"/>
</dbReference>
<dbReference type="EMBL" id="CP111021">
    <property type="protein sequence ID" value="WAR16487.1"/>
    <property type="molecule type" value="Genomic_DNA"/>
</dbReference>
<name>A0ABY7F4E3_MYAAR</name>
<sequence>MARRGYRRYFLVSLNCANVLHLQQPYVRSRDLHIRGHWRKILGGTRYREIAAPTFTTTADFGDLDLAQGYVDYFGKLYPVPVEFNKHWGELCGAGCILSNANDMAEWMKFHLRGWKTLWHTGTTFGYRAILSLFPDQDFGVLTAFTGDYPSFMFRTNLNMYTADLMLGVDPWLNASTICTFPEPWKSSVKSSSSPPRNEAYGNIEIYKYKSENVLMGRYGFALVALYPKSIADYFYAEGREFIKHSEDFSVFKFVSKSETLQLQQYQPAHRPNPGYPSGDLQSRSQSPPYLGKGLKNIMPQEFQVVQCYSCSTFQVHQVKKALKWACKMCGEKQSIKKVFGRGTGAECRQHVQKLNTRRGDLDTIKQTVTLASDRRQLQRCNMFQLRWAKTEERRFTKYGKNGAGSKENDSKYPIFSTNQDASKPRSVIGQPASDCDSS</sequence>
<evidence type="ECO:0000313" key="3">
    <source>
        <dbReference type="EMBL" id="WAR16487.1"/>
    </source>
</evidence>
<reference evidence="3" key="1">
    <citation type="submission" date="2022-11" db="EMBL/GenBank/DDBJ databases">
        <title>Centuries of genome instability and evolution in soft-shell clam transmissible cancer (bioRxiv).</title>
        <authorList>
            <person name="Hart S.F.M."/>
            <person name="Yonemitsu M.A."/>
            <person name="Giersch R.M."/>
            <person name="Beal B.F."/>
            <person name="Arriagada G."/>
            <person name="Davis B.W."/>
            <person name="Ostrander E.A."/>
            <person name="Goff S.P."/>
            <person name="Metzger M.J."/>
        </authorList>
    </citation>
    <scope>NUCLEOTIDE SEQUENCE</scope>
    <source>
        <strain evidence="3">MELC-2E11</strain>
        <tissue evidence="3">Siphon/mantle</tissue>
    </source>
</reference>
<dbReference type="Gene3D" id="3.40.710.10">
    <property type="entry name" value="DD-peptidase/beta-lactamase superfamily"/>
    <property type="match status" value="1"/>
</dbReference>
<dbReference type="InterPro" id="IPR049472">
    <property type="entry name" value="MRNIP_N"/>
</dbReference>
<proteinExistence type="predicted"/>
<evidence type="ECO:0000313" key="4">
    <source>
        <dbReference type="Proteomes" id="UP001164746"/>
    </source>
</evidence>
<keyword evidence="4" id="KW-1185">Reference proteome</keyword>
<feature type="region of interest" description="Disordered" evidence="1">
    <location>
        <begin position="268"/>
        <end position="287"/>
    </location>
</feature>
<dbReference type="PANTHER" id="PTHR15863:SF2">
    <property type="entry name" value="MRN COMPLEX-INTERACTING PROTEIN"/>
    <property type="match status" value="1"/>
</dbReference>
<feature type="non-terminal residue" evidence="3">
    <location>
        <position position="439"/>
    </location>
</feature>
<dbReference type="InterPro" id="IPR032739">
    <property type="entry name" value="MRNIP"/>
</dbReference>
<dbReference type="PANTHER" id="PTHR15863">
    <property type="entry name" value="MRN COMPLEX-INTERACTING PROTEIN"/>
    <property type="match status" value="1"/>
</dbReference>
<dbReference type="SUPFAM" id="SSF56601">
    <property type="entry name" value="beta-lactamase/transpeptidase-like"/>
    <property type="match status" value="1"/>
</dbReference>
<feature type="region of interest" description="Disordered" evidence="1">
    <location>
        <begin position="399"/>
        <end position="439"/>
    </location>
</feature>
<protein>
    <submittedName>
        <fullName evidence="3">MRNIP-like protein</fullName>
    </submittedName>
</protein>
<dbReference type="Proteomes" id="UP001164746">
    <property type="component" value="Chromosome 10"/>
</dbReference>
<evidence type="ECO:0000256" key="1">
    <source>
        <dbReference type="SAM" id="MobiDB-lite"/>
    </source>
</evidence>
<evidence type="ECO:0000259" key="2">
    <source>
        <dbReference type="Pfam" id="PF15749"/>
    </source>
</evidence>
<accession>A0ABY7F4E3</accession>
<organism evidence="3 4">
    <name type="scientific">Mya arenaria</name>
    <name type="common">Soft-shell clam</name>
    <dbReference type="NCBI Taxonomy" id="6604"/>
    <lineage>
        <taxon>Eukaryota</taxon>
        <taxon>Metazoa</taxon>
        <taxon>Spiralia</taxon>
        <taxon>Lophotrochozoa</taxon>
        <taxon>Mollusca</taxon>
        <taxon>Bivalvia</taxon>
        <taxon>Autobranchia</taxon>
        <taxon>Heteroconchia</taxon>
        <taxon>Euheterodonta</taxon>
        <taxon>Imparidentia</taxon>
        <taxon>Neoheterodontei</taxon>
        <taxon>Myida</taxon>
        <taxon>Myoidea</taxon>
        <taxon>Myidae</taxon>
        <taxon>Mya</taxon>
    </lineage>
</organism>
<gene>
    <name evidence="3" type="ORF">MAR_031081</name>
</gene>
<dbReference type="Pfam" id="PF15749">
    <property type="entry name" value="MRNIP"/>
    <property type="match status" value="1"/>
</dbReference>
<feature type="domain" description="MRN complex-interacting protein N-terminal" evidence="2">
    <location>
        <begin position="305"/>
        <end position="376"/>
    </location>
</feature>